<comment type="caution">
    <text evidence="2">The sequence shown here is derived from an EMBL/GenBank/DDBJ whole genome shotgun (WGS) entry which is preliminary data.</text>
</comment>
<dbReference type="Proteomes" id="UP001202328">
    <property type="component" value="Unassembled WGS sequence"/>
</dbReference>
<sequence>MEDRTKMDNGLGGDETSLESPQKNKTGKGEVVMQRKKGKSEGKAPSNEPETGTIYQIRCI</sequence>
<evidence type="ECO:0000313" key="3">
    <source>
        <dbReference type="Proteomes" id="UP001202328"/>
    </source>
</evidence>
<keyword evidence="3" id="KW-1185">Reference proteome</keyword>
<name>A0AAD4X6Z3_9MAGN</name>
<gene>
    <name evidence="2" type="ORF">MKW98_021828</name>
</gene>
<feature type="non-terminal residue" evidence="2">
    <location>
        <position position="60"/>
    </location>
</feature>
<evidence type="ECO:0000256" key="1">
    <source>
        <dbReference type="SAM" id="MobiDB-lite"/>
    </source>
</evidence>
<reference evidence="2" key="1">
    <citation type="submission" date="2022-04" db="EMBL/GenBank/DDBJ databases">
        <title>A functionally conserved STORR gene fusion in Papaver species that diverged 16.8 million years ago.</title>
        <authorList>
            <person name="Catania T."/>
        </authorList>
    </citation>
    <scope>NUCLEOTIDE SEQUENCE</scope>
    <source>
        <strain evidence="2">S-188037</strain>
    </source>
</reference>
<evidence type="ECO:0000313" key="2">
    <source>
        <dbReference type="EMBL" id="KAI3858463.1"/>
    </source>
</evidence>
<protein>
    <submittedName>
        <fullName evidence="2">Uncharacterized protein</fullName>
    </submittedName>
</protein>
<proteinExistence type="predicted"/>
<dbReference type="EMBL" id="JAJJMB010014738">
    <property type="protein sequence ID" value="KAI3858463.1"/>
    <property type="molecule type" value="Genomic_DNA"/>
</dbReference>
<dbReference type="AlphaFoldDB" id="A0AAD4X6Z3"/>
<accession>A0AAD4X6Z3</accession>
<organism evidence="2 3">
    <name type="scientific">Papaver atlanticum</name>
    <dbReference type="NCBI Taxonomy" id="357466"/>
    <lineage>
        <taxon>Eukaryota</taxon>
        <taxon>Viridiplantae</taxon>
        <taxon>Streptophyta</taxon>
        <taxon>Embryophyta</taxon>
        <taxon>Tracheophyta</taxon>
        <taxon>Spermatophyta</taxon>
        <taxon>Magnoliopsida</taxon>
        <taxon>Ranunculales</taxon>
        <taxon>Papaveraceae</taxon>
        <taxon>Papaveroideae</taxon>
        <taxon>Papaver</taxon>
    </lineage>
</organism>
<feature type="region of interest" description="Disordered" evidence="1">
    <location>
        <begin position="1"/>
        <end position="60"/>
    </location>
</feature>